<organism evidence="4 5">
    <name type="scientific">Toxocara canis</name>
    <name type="common">Canine roundworm</name>
    <dbReference type="NCBI Taxonomy" id="6265"/>
    <lineage>
        <taxon>Eukaryota</taxon>
        <taxon>Metazoa</taxon>
        <taxon>Ecdysozoa</taxon>
        <taxon>Nematoda</taxon>
        <taxon>Chromadorea</taxon>
        <taxon>Rhabditida</taxon>
        <taxon>Spirurina</taxon>
        <taxon>Ascaridomorpha</taxon>
        <taxon>Ascaridoidea</taxon>
        <taxon>Toxocaridae</taxon>
        <taxon>Toxocara</taxon>
    </lineage>
</organism>
<evidence type="ECO:0000256" key="1">
    <source>
        <dbReference type="RuleBase" id="RU364032"/>
    </source>
</evidence>
<dbReference type="GO" id="GO:0003723">
    <property type="term" value="F:RNA binding"/>
    <property type="evidence" value="ECO:0007669"/>
    <property type="project" value="UniProtKB-KW"/>
</dbReference>
<comment type="subcellular location">
    <subcellularLocation>
        <location evidence="1">Nucleus</location>
        <location evidence="1">Nucleolus</location>
    </subcellularLocation>
</comment>
<dbReference type="GO" id="GO:0034456">
    <property type="term" value="C:UTP-C complex"/>
    <property type="evidence" value="ECO:0007669"/>
    <property type="project" value="TreeGrafter"/>
</dbReference>
<dbReference type="GO" id="GO:0032545">
    <property type="term" value="C:CURI complex"/>
    <property type="evidence" value="ECO:0007669"/>
    <property type="project" value="TreeGrafter"/>
</dbReference>
<evidence type="ECO:0000313" key="4">
    <source>
        <dbReference type="Proteomes" id="UP000050794"/>
    </source>
</evidence>
<protein>
    <recommendedName>
        <fullName evidence="1">Nucleolar protein 6</fullName>
    </recommendedName>
</protein>
<proteinExistence type="inferred from homology"/>
<dbReference type="InterPro" id="IPR035371">
    <property type="entry name" value="Nrap_D6"/>
</dbReference>
<name>A0A183UWM7_TOXCA</name>
<evidence type="ECO:0000313" key="3">
    <source>
        <dbReference type="EMBL" id="VDM44218.1"/>
    </source>
</evidence>
<dbReference type="InterPro" id="IPR005554">
    <property type="entry name" value="NOL6/Upt22"/>
</dbReference>
<comment type="similarity">
    <text evidence="1">Belongs to the NRAP family.</text>
</comment>
<feature type="domain" description="Nrap protein" evidence="2">
    <location>
        <begin position="2"/>
        <end position="117"/>
    </location>
</feature>
<dbReference type="GO" id="GO:0032040">
    <property type="term" value="C:small-subunit processome"/>
    <property type="evidence" value="ECO:0007669"/>
    <property type="project" value="TreeGrafter"/>
</dbReference>
<accession>A0A183UWM7</accession>
<dbReference type="PANTHER" id="PTHR17972:SF0">
    <property type="entry name" value="NUCLEOLAR PROTEIN 6"/>
    <property type="match status" value="1"/>
</dbReference>
<dbReference type="Gene3D" id="3.30.70.3030">
    <property type="match status" value="1"/>
</dbReference>
<reference evidence="3 4" key="2">
    <citation type="submission" date="2018-11" db="EMBL/GenBank/DDBJ databases">
        <authorList>
            <consortium name="Pathogen Informatics"/>
        </authorList>
    </citation>
    <scope>NUCLEOTIDE SEQUENCE [LARGE SCALE GENOMIC DNA]</scope>
</reference>
<keyword evidence="1" id="KW-0539">Nucleus</keyword>
<dbReference type="Proteomes" id="UP000050794">
    <property type="component" value="Unassembled WGS sequence"/>
</dbReference>
<keyword evidence="4" id="KW-1185">Reference proteome</keyword>
<dbReference type="Pfam" id="PF17407">
    <property type="entry name" value="Nrap_D6"/>
    <property type="match status" value="1"/>
</dbReference>
<gene>
    <name evidence="3" type="ORF">TCNE_LOCUS12897</name>
</gene>
<evidence type="ECO:0000259" key="2">
    <source>
        <dbReference type="Pfam" id="PF17407"/>
    </source>
</evidence>
<evidence type="ECO:0000313" key="5">
    <source>
        <dbReference type="WBParaSite" id="TCNE_0001289701-mRNA-1"/>
    </source>
</evidence>
<reference evidence="5" key="1">
    <citation type="submission" date="2016-06" db="UniProtKB">
        <authorList>
            <consortium name="WormBaseParasite"/>
        </authorList>
    </citation>
    <scope>IDENTIFICATION</scope>
</reference>
<dbReference type="AlphaFoldDB" id="A0A183UWM7"/>
<sequence>MHFDALIYLRGKHLVRRKAVKGKSLQNVLPVCDYDPLGNYLNALRASFGHFAIFFHDKYNGDRIGMVWKPEALKPKEANISNSLYRYLNAEDGTMHLDRQSIREDMVVLGRGIVRNVVLNGA</sequence>
<dbReference type="PANTHER" id="PTHR17972">
    <property type="entry name" value="NUCLEOLAR RNA-ASSOCIATED PROTEIN"/>
    <property type="match status" value="1"/>
</dbReference>
<dbReference type="GO" id="GO:0006409">
    <property type="term" value="P:tRNA export from nucleus"/>
    <property type="evidence" value="ECO:0007669"/>
    <property type="project" value="TreeGrafter"/>
</dbReference>
<dbReference type="GO" id="GO:0006364">
    <property type="term" value="P:rRNA processing"/>
    <property type="evidence" value="ECO:0007669"/>
    <property type="project" value="TreeGrafter"/>
</dbReference>
<dbReference type="EMBL" id="UYWY01021471">
    <property type="protein sequence ID" value="VDM44218.1"/>
    <property type="molecule type" value="Genomic_DNA"/>
</dbReference>
<keyword evidence="1" id="KW-0694">RNA-binding</keyword>
<dbReference type="WBParaSite" id="TCNE_0001289701-mRNA-1">
    <property type="protein sequence ID" value="TCNE_0001289701-mRNA-1"/>
    <property type="gene ID" value="TCNE_0001289701"/>
</dbReference>